<evidence type="ECO:0000313" key="2">
    <source>
        <dbReference type="Proteomes" id="UP000680038"/>
    </source>
</evidence>
<organism evidence="1 2">
    <name type="scientific">Dyadobacter helix</name>
    <dbReference type="NCBI Taxonomy" id="2822344"/>
    <lineage>
        <taxon>Bacteria</taxon>
        <taxon>Pseudomonadati</taxon>
        <taxon>Bacteroidota</taxon>
        <taxon>Cytophagia</taxon>
        <taxon>Cytophagales</taxon>
        <taxon>Spirosomataceae</taxon>
        <taxon>Dyadobacter</taxon>
    </lineage>
</organism>
<keyword evidence="2" id="KW-1185">Reference proteome</keyword>
<evidence type="ECO:0000313" key="1">
    <source>
        <dbReference type="EMBL" id="CAG4992142.1"/>
    </source>
</evidence>
<protein>
    <recommendedName>
        <fullName evidence="3">Major capsid protein</fullName>
    </recommendedName>
</protein>
<accession>A0A916J7Z1</accession>
<name>A0A916J7Z1_9BACT</name>
<dbReference type="Proteomes" id="UP000680038">
    <property type="component" value="Unassembled WGS sequence"/>
</dbReference>
<evidence type="ECO:0008006" key="3">
    <source>
        <dbReference type="Google" id="ProtNLM"/>
    </source>
</evidence>
<dbReference type="EMBL" id="CAJRAF010000001">
    <property type="protein sequence ID" value="CAG4992142.1"/>
    <property type="molecule type" value="Genomic_DNA"/>
</dbReference>
<dbReference type="RefSeq" id="WP_215237610.1">
    <property type="nucleotide sequence ID" value="NZ_CAJRAF010000001.1"/>
</dbReference>
<comment type="caution">
    <text evidence="1">The sequence shown here is derived from an EMBL/GenBank/DDBJ whole genome shotgun (WGS) entry which is preliminary data.</text>
</comment>
<reference evidence="1" key="1">
    <citation type="submission" date="2021-04" db="EMBL/GenBank/DDBJ databases">
        <authorList>
            <person name="Rodrigo-Torres L."/>
            <person name="Arahal R. D."/>
            <person name="Lucena T."/>
        </authorList>
    </citation>
    <scope>NUCLEOTIDE SEQUENCE</scope>
    <source>
        <strain evidence="1">CECT 9275</strain>
    </source>
</reference>
<proteinExistence type="predicted"/>
<dbReference type="AlphaFoldDB" id="A0A916J7Z1"/>
<gene>
    <name evidence="1" type="ORF">DYBT9275_00902</name>
</gene>
<sequence length="323" mass="36257">MPSQTINFDNFHADLMRTIEFNGSVIQETILHGAESLGRDFTVVTSRDKTALISLSVKDGWKPASDNFDGKNVLDVRSRFVSFKEADIDIEFTLSDIKKIYQTYLGWLKTPGRTLSEVNANPFELFFLRHVIASHFEFVRLQTAWQGVHNAAGAGALSLTDGFITKFTNGRSVSGDILASHVFDGTALTNTNAYDQFNGVADLVASVRPKMLVEDLNVYCSQTAYDKYRKNRRTLFKEHVGPADRPTVLDDYSNMHFVQDPGLAGKDTIAITPKKNLLFVANEDPGAYSMNIVKQIKSWQITFRASLDFDYASPDWIFLNDLI</sequence>